<feature type="region of interest" description="Disordered" evidence="1">
    <location>
        <begin position="472"/>
        <end position="500"/>
    </location>
</feature>
<accession>A0A9Q1EG96</accession>
<dbReference type="GO" id="GO:0016251">
    <property type="term" value="F:RNA polymerase II general transcription initiation factor activity"/>
    <property type="evidence" value="ECO:0007669"/>
    <property type="project" value="InterPro"/>
</dbReference>
<dbReference type="Proteomes" id="UP001152622">
    <property type="component" value="Chromosome 18"/>
</dbReference>
<protein>
    <recommendedName>
        <fullName evidence="4">snRNA-activating protein complex subunit 2</fullName>
    </recommendedName>
</protein>
<proteinExistence type="predicted"/>
<dbReference type="InterPro" id="IPR021281">
    <property type="entry name" value="SNAPC2"/>
</dbReference>
<feature type="region of interest" description="Disordered" evidence="1">
    <location>
        <begin position="410"/>
        <end position="458"/>
    </location>
</feature>
<feature type="compositionally biased region" description="Polar residues" evidence="1">
    <location>
        <begin position="192"/>
        <end position="235"/>
    </location>
</feature>
<gene>
    <name evidence="2" type="ORF">SKAU_G00372130</name>
</gene>
<sequence length="500" mass="53829">MTPGENRKQVSCTVFSAPAMKPPSRKRSAPRRFAPKLPEPKQRPKGCSGWFGWNLRERRVLLVQLKKQRNNAELDLVALQAKLPKRSIEQIESFVQFLKTCVGKKVFRMVNKLRREKESGKVPIELWTEMAQKMAGSQEGAISSAFSQMLVIAATEPCSLLNSDPPRPLGTPQQPPSKLKTVPLSPMARPPVQTSSTGINRTGHKSPQLSSSQTPERPNMNRQKSSLPSSTAGASPSIANLACCSQSSLPNLAAATLPKNTKLKGGSTSNNSPSPKSPLPNHAPASLSQASIKHGLTTPKSSQPAEQAASPDTRTSTQGQEHTSSTPSKDPISDQQTSSKTLKDKDFVVDFENIYRYLNAANKKADMPPLSAMESAVVLDLLLSLPEQIPLLNCVELQHHLHQVHDHLSAPVKKPPQVGGDPPGTPLQGDISTIQEGGHCGQSVSSMPSTHTGSTASDAQIESTAFCSIEMEKTALPQTLPNQEGNGKVQGDIKTPGNHR</sequence>
<evidence type="ECO:0000256" key="1">
    <source>
        <dbReference type="SAM" id="MobiDB-lite"/>
    </source>
</evidence>
<feature type="compositionally biased region" description="Pro residues" evidence="1">
    <location>
        <begin position="165"/>
        <end position="175"/>
    </location>
</feature>
<name>A0A9Q1EG96_SYNKA</name>
<evidence type="ECO:0000313" key="3">
    <source>
        <dbReference type="Proteomes" id="UP001152622"/>
    </source>
</evidence>
<keyword evidence="3" id="KW-1185">Reference proteome</keyword>
<reference evidence="2" key="1">
    <citation type="journal article" date="2023" name="Science">
        <title>Genome structures resolve the early diversification of teleost fishes.</title>
        <authorList>
            <person name="Parey E."/>
            <person name="Louis A."/>
            <person name="Montfort J."/>
            <person name="Bouchez O."/>
            <person name="Roques C."/>
            <person name="Iampietro C."/>
            <person name="Lluch J."/>
            <person name="Castinel A."/>
            <person name="Donnadieu C."/>
            <person name="Desvignes T."/>
            <person name="Floi Bucao C."/>
            <person name="Jouanno E."/>
            <person name="Wen M."/>
            <person name="Mejri S."/>
            <person name="Dirks R."/>
            <person name="Jansen H."/>
            <person name="Henkel C."/>
            <person name="Chen W.J."/>
            <person name="Zahm M."/>
            <person name="Cabau C."/>
            <person name="Klopp C."/>
            <person name="Thompson A.W."/>
            <person name="Robinson-Rechavi M."/>
            <person name="Braasch I."/>
            <person name="Lecointre G."/>
            <person name="Bobe J."/>
            <person name="Postlethwait J.H."/>
            <person name="Berthelot C."/>
            <person name="Roest Crollius H."/>
            <person name="Guiguen Y."/>
        </authorList>
    </citation>
    <scope>NUCLEOTIDE SEQUENCE</scope>
    <source>
        <strain evidence="2">WJC10195</strain>
    </source>
</reference>
<feature type="compositionally biased region" description="Polar residues" evidence="1">
    <location>
        <begin position="476"/>
        <end position="485"/>
    </location>
</feature>
<dbReference type="OrthoDB" id="5990578at2759"/>
<feature type="region of interest" description="Disordered" evidence="1">
    <location>
        <begin position="259"/>
        <end position="341"/>
    </location>
</feature>
<feature type="compositionally biased region" description="Basic residues" evidence="1">
    <location>
        <begin position="23"/>
        <end position="34"/>
    </location>
</feature>
<dbReference type="PANTHER" id="PTHR15132">
    <property type="entry name" value="SNRNA-ACTIVATING PROTEIN COMPLEX SUBUNIT 2"/>
    <property type="match status" value="1"/>
</dbReference>
<dbReference type="PANTHER" id="PTHR15132:SF1">
    <property type="entry name" value="SNRNA-ACTIVATING PROTEIN COMPLEX SUBUNIT 2"/>
    <property type="match status" value="1"/>
</dbReference>
<dbReference type="GO" id="GO:0016604">
    <property type="term" value="C:nuclear body"/>
    <property type="evidence" value="ECO:0007669"/>
    <property type="project" value="TreeGrafter"/>
</dbReference>
<feature type="compositionally biased region" description="Polar residues" evidence="1">
    <location>
        <begin position="442"/>
        <end position="458"/>
    </location>
</feature>
<organism evidence="2 3">
    <name type="scientific">Synaphobranchus kaupii</name>
    <name type="common">Kaup's arrowtooth eel</name>
    <dbReference type="NCBI Taxonomy" id="118154"/>
    <lineage>
        <taxon>Eukaryota</taxon>
        <taxon>Metazoa</taxon>
        <taxon>Chordata</taxon>
        <taxon>Craniata</taxon>
        <taxon>Vertebrata</taxon>
        <taxon>Euteleostomi</taxon>
        <taxon>Actinopterygii</taxon>
        <taxon>Neopterygii</taxon>
        <taxon>Teleostei</taxon>
        <taxon>Anguilliformes</taxon>
        <taxon>Synaphobranchidae</taxon>
        <taxon>Synaphobranchus</taxon>
    </lineage>
</organism>
<dbReference type="AlphaFoldDB" id="A0A9Q1EG96"/>
<feature type="compositionally biased region" description="Polar residues" evidence="1">
    <location>
        <begin position="298"/>
        <end position="340"/>
    </location>
</feature>
<feature type="region of interest" description="Disordered" evidence="1">
    <location>
        <begin position="1"/>
        <end position="45"/>
    </location>
</feature>
<evidence type="ECO:0000313" key="2">
    <source>
        <dbReference type="EMBL" id="KAJ8338247.1"/>
    </source>
</evidence>
<comment type="caution">
    <text evidence="2">The sequence shown here is derived from an EMBL/GenBank/DDBJ whole genome shotgun (WGS) entry which is preliminary data.</text>
</comment>
<dbReference type="EMBL" id="JAINUF010000018">
    <property type="protein sequence ID" value="KAJ8338247.1"/>
    <property type="molecule type" value="Genomic_DNA"/>
</dbReference>
<feature type="region of interest" description="Disordered" evidence="1">
    <location>
        <begin position="161"/>
        <end position="235"/>
    </location>
</feature>
<evidence type="ECO:0008006" key="4">
    <source>
        <dbReference type="Google" id="ProtNLM"/>
    </source>
</evidence>
<dbReference type="Pfam" id="PF11035">
    <property type="entry name" value="SNAPC2"/>
    <property type="match status" value="1"/>
</dbReference>
<dbReference type="GO" id="GO:0009301">
    <property type="term" value="P:snRNA transcription"/>
    <property type="evidence" value="ECO:0007669"/>
    <property type="project" value="InterPro"/>
</dbReference>